<dbReference type="Pfam" id="PF03732">
    <property type="entry name" value="Retrotrans_gag"/>
    <property type="match status" value="1"/>
</dbReference>
<sequence>MAKKNSKDASNVADVHEERGRDSTTAHEVARQDKSVTREALGNAVEELRSRLERVEHDTTEMEKLVFDELERAKQNAIERDIRFAKLEETVMGAVQVLKDNIGEILNRLGEVQEDLVLCKRAAANGGAGITETRAARVELPRPARFNGVRDAQEVENFLWEMEQYFENLGLTDEGDGYAVVEKATCGDSLRDRPDRHMEEFKRDMKRQFYPENVVYQAQKKLREFRQKDTIRDYVTEFTALLLQIPSTNKDDSVFYFIDGLQPWAKQELQRRGVHSVDEAIAAAESLSDFSIPDRPKSYGRQDGYPARSGGEDRSSRPVTGVTSILDQPVQGGVSAGRTTHRGRGHTQRKRFFTPKGGCHVCKGPDLMKECPKLGSLSAIVKKHGSEEGEDNEPERLGSIQLLNALVTKMGPKQSSKGLMYVEAQINGKKSKAMVDTGASHNFVSEGEARRLGLTWTEGPGAIETVNLEARPLTGFARGVDFRIRAWKGQAKAVPVPSLDAVYILEEGGSCVVPTVSGTVRKTSGTQHITAVRIVDQGIPPSRDVETSKTLSKTVRRADQRSMGELGAKQRTTEVTEPRRRMGRYVEQLKTPTTTRASPKWVGEDVTPKILLRP</sequence>
<dbReference type="InterPro" id="IPR021109">
    <property type="entry name" value="Peptidase_aspartic_dom_sf"/>
</dbReference>
<dbReference type="Gene3D" id="2.40.70.10">
    <property type="entry name" value="Acid Proteases"/>
    <property type="match status" value="1"/>
</dbReference>
<dbReference type="eggNOG" id="ENOG502SRQQ">
    <property type="taxonomic scope" value="Eukaryota"/>
</dbReference>
<evidence type="ECO:0000256" key="1">
    <source>
        <dbReference type="SAM" id="MobiDB-lite"/>
    </source>
</evidence>
<name>V4NVS2_EUTSA</name>
<feature type="compositionally biased region" description="Basic residues" evidence="1">
    <location>
        <begin position="339"/>
        <end position="352"/>
    </location>
</feature>
<dbReference type="SUPFAM" id="SSF50630">
    <property type="entry name" value="Acid proteases"/>
    <property type="match status" value="1"/>
</dbReference>
<dbReference type="Proteomes" id="UP000030689">
    <property type="component" value="Unassembled WGS sequence"/>
</dbReference>
<dbReference type="InterPro" id="IPR005162">
    <property type="entry name" value="Retrotrans_gag_dom"/>
</dbReference>
<feature type="region of interest" description="Disordered" evidence="1">
    <location>
        <begin position="292"/>
        <end position="352"/>
    </location>
</feature>
<organism evidence="3 4">
    <name type="scientific">Eutrema salsugineum</name>
    <name type="common">Saltwater cress</name>
    <name type="synonym">Sisymbrium salsugineum</name>
    <dbReference type="NCBI Taxonomy" id="72664"/>
    <lineage>
        <taxon>Eukaryota</taxon>
        <taxon>Viridiplantae</taxon>
        <taxon>Streptophyta</taxon>
        <taxon>Embryophyta</taxon>
        <taxon>Tracheophyta</taxon>
        <taxon>Spermatophyta</taxon>
        <taxon>Magnoliopsida</taxon>
        <taxon>eudicotyledons</taxon>
        <taxon>Gunneridae</taxon>
        <taxon>Pentapetalae</taxon>
        <taxon>rosids</taxon>
        <taxon>malvids</taxon>
        <taxon>Brassicales</taxon>
        <taxon>Brassicaceae</taxon>
        <taxon>Eutremeae</taxon>
        <taxon>Eutrema</taxon>
    </lineage>
</organism>
<dbReference type="PANTHER" id="PTHR15503:SF45">
    <property type="entry name" value="RNA-DIRECTED DNA POLYMERASE HOMOLOG"/>
    <property type="match status" value="1"/>
</dbReference>
<dbReference type="Gramene" id="ESQ50931">
    <property type="protein sequence ID" value="ESQ50931"/>
    <property type="gene ID" value="EUTSA_v10023044mg"/>
</dbReference>
<dbReference type="PANTHER" id="PTHR15503">
    <property type="entry name" value="LDOC1 RELATED"/>
    <property type="match status" value="1"/>
</dbReference>
<dbReference type="CDD" id="cd00303">
    <property type="entry name" value="retropepsin_like"/>
    <property type="match status" value="1"/>
</dbReference>
<feature type="region of interest" description="Disordered" evidence="1">
    <location>
        <begin position="1"/>
        <end position="40"/>
    </location>
</feature>
<keyword evidence="4" id="KW-1185">Reference proteome</keyword>
<reference evidence="3 4" key="1">
    <citation type="journal article" date="2013" name="Front. Plant Sci.">
        <title>The Reference Genome of the Halophytic Plant Eutrema salsugineum.</title>
        <authorList>
            <person name="Yang R."/>
            <person name="Jarvis D.E."/>
            <person name="Chen H."/>
            <person name="Beilstein M.A."/>
            <person name="Grimwood J."/>
            <person name="Jenkins J."/>
            <person name="Shu S."/>
            <person name="Prochnik S."/>
            <person name="Xin M."/>
            <person name="Ma C."/>
            <person name="Schmutz J."/>
            <person name="Wing R.A."/>
            <person name="Mitchell-Olds T."/>
            <person name="Schumaker K.S."/>
            <person name="Wang X."/>
        </authorList>
    </citation>
    <scope>NUCLEOTIDE SEQUENCE [LARGE SCALE GENOMIC DNA]</scope>
</reference>
<feature type="domain" description="Retrotransposon gag" evidence="2">
    <location>
        <begin position="197"/>
        <end position="263"/>
    </location>
</feature>
<dbReference type="AlphaFoldDB" id="V4NVS2"/>
<dbReference type="InterPro" id="IPR032567">
    <property type="entry name" value="RTL1-rel"/>
</dbReference>
<dbReference type="OMA" id="RVEHTIT"/>
<evidence type="ECO:0000313" key="4">
    <source>
        <dbReference type="Proteomes" id="UP000030689"/>
    </source>
</evidence>
<dbReference type="Pfam" id="PF13975">
    <property type="entry name" value="gag-asp_proteas"/>
    <property type="match status" value="1"/>
</dbReference>
<dbReference type="KEGG" id="eus:EUTSA_v10023044mg"/>
<accession>V4NVS2</accession>
<dbReference type="STRING" id="72664.V4NVS2"/>
<dbReference type="EMBL" id="KI517392">
    <property type="protein sequence ID" value="ESQ50931.1"/>
    <property type="molecule type" value="Genomic_DNA"/>
</dbReference>
<feature type="compositionally biased region" description="Polar residues" evidence="1">
    <location>
        <begin position="317"/>
        <end position="326"/>
    </location>
</feature>
<protein>
    <recommendedName>
        <fullName evidence="2">Retrotransposon gag domain-containing protein</fullName>
    </recommendedName>
</protein>
<evidence type="ECO:0000313" key="3">
    <source>
        <dbReference type="EMBL" id="ESQ50931.1"/>
    </source>
</evidence>
<proteinExistence type="predicted"/>
<evidence type="ECO:0000259" key="2">
    <source>
        <dbReference type="Pfam" id="PF03732"/>
    </source>
</evidence>
<feature type="compositionally biased region" description="Basic and acidic residues" evidence="1">
    <location>
        <begin position="14"/>
        <end position="37"/>
    </location>
</feature>
<gene>
    <name evidence="3" type="ORF">EUTSA_v10023044mg</name>
</gene>